<dbReference type="OrthoDB" id="9795689at2"/>
<dbReference type="SUPFAM" id="SSF117987">
    <property type="entry name" value="CRISPR-associated protein"/>
    <property type="match status" value="2"/>
</dbReference>
<dbReference type="SMART" id="SM01101">
    <property type="entry name" value="CRISPR_assoc"/>
    <property type="match status" value="1"/>
</dbReference>
<reference evidence="2" key="1">
    <citation type="submission" date="2015-02" db="EMBL/GenBank/DDBJ databases">
        <title>Description and complete genome sequence of the first cultured representative of the subdivision 5 of the Verrucomicrobia phylum.</title>
        <authorList>
            <person name="Spring S."/>
            <person name="Bunk B."/>
            <person name="Sproer C."/>
            <person name="Klenk H.-P."/>
        </authorList>
    </citation>
    <scope>NUCLEOTIDE SEQUENCE [LARGE SCALE GENOMIC DNA]</scope>
    <source>
        <strain evidence="2">L21-Fru-AB</strain>
    </source>
</reference>
<dbReference type="RefSeq" id="WP_074041464.1">
    <property type="nucleotide sequence ID" value="NZ_CP010904.1"/>
</dbReference>
<dbReference type="Gene3D" id="3.30.70.1210">
    <property type="entry name" value="Crispr-associated protein, domain 2"/>
    <property type="match status" value="1"/>
</dbReference>
<dbReference type="Proteomes" id="UP000035268">
    <property type="component" value="Chromosome"/>
</dbReference>
<sequence length="197" mass="22792">MSVLTRIRIDFRTAVRLRIKDSYSWHRALWKVFPQNDTRDFLYRVDSCDGGFRLYLLSESVPQIPDWGAWETKRVPESFLGRPVYRFQLCANPTVKRKREGRKNGTRTAIYEESELKAWLNRKAEQGGFAVNWPATQIGPPINQPFIKKGRRGNHKRVDYQGLLAVENRERFKECFKKGIGSAKAFGFGLLVLGPAN</sequence>
<dbReference type="Gene3D" id="3.30.70.1200">
    <property type="entry name" value="Crispr-associated protein, domain 1"/>
    <property type="match status" value="1"/>
</dbReference>
<dbReference type="NCBIfam" id="TIGR01907">
    <property type="entry name" value="casE_Cse3"/>
    <property type="match status" value="1"/>
</dbReference>
<reference evidence="1 2" key="2">
    <citation type="journal article" date="2016" name="ISME J.">
        <title>Characterization of the first cultured representative of Verrucomicrobia subdivision 5 indicates the proposal of a novel phylum.</title>
        <authorList>
            <person name="Spring S."/>
            <person name="Bunk B."/>
            <person name="Sproer C."/>
            <person name="Schumann P."/>
            <person name="Rohde M."/>
            <person name="Tindall B.J."/>
            <person name="Klenk H.P."/>
        </authorList>
    </citation>
    <scope>NUCLEOTIDE SEQUENCE [LARGE SCALE GENOMIC DNA]</scope>
    <source>
        <strain evidence="1 2">L21-Fru-AB</strain>
    </source>
</reference>
<dbReference type="InterPro" id="IPR010179">
    <property type="entry name" value="CRISPR-assoc_prot_Cse3"/>
</dbReference>
<protein>
    <submittedName>
        <fullName evidence="1">CRISPR system Cascade subunit CasE</fullName>
        <ecNumber evidence="1">3.1.-.-</ecNumber>
    </submittedName>
</protein>
<dbReference type="STRING" id="1307763.L21SP4_02077"/>
<accession>A0A0G3EKM6</accession>
<evidence type="ECO:0000313" key="2">
    <source>
        <dbReference type="Proteomes" id="UP000035268"/>
    </source>
</evidence>
<dbReference type="GO" id="GO:0016787">
    <property type="term" value="F:hydrolase activity"/>
    <property type="evidence" value="ECO:0007669"/>
    <property type="project" value="UniProtKB-KW"/>
</dbReference>
<keyword evidence="2" id="KW-1185">Reference proteome</keyword>
<evidence type="ECO:0000313" key="1">
    <source>
        <dbReference type="EMBL" id="AKJ65310.1"/>
    </source>
</evidence>
<proteinExistence type="predicted"/>
<dbReference type="EC" id="3.1.-.-" evidence="1"/>
<dbReference type="KEGG" id="vbl:L21SP4_02077"/>
<name>A0A0G3EKM6_9BACT</name>
<gene>
    <name evidence="1" type="primary">casE</name>
    <name evidence="1" type="ORF">L21SP4_02077</name>
</gene>
<dbReference type="AlphaFoldDB" id="A0A0G3EKM6"/>
<organism evidence="1 2">
    <name type="scientific">Kiritimatiella glycovorans</name>
    <dbReference type="NCBI Taxonomy" id="1307763"/>
    <lineage>
        <taxon>Bacteria</taxon>
        <taxon>Pseudomonadati</taxon>
        <taxon>Kiritimatiellota</taxon>
        <taxon>Kiritimatiellia</taxon>
        <taxon>Kiritimatiellales</taxon>
        <taxon>Kiritimatiellaceae</taxon>
        <taxon>Kiritimatiella</taxon>
    </lineage>
</organism>
<dbReference type="Pfam" id="PF08798">
    <property type="entry name" value="CRISPR_assoc"/>
    <property type="match status" value="1"/>
</dbReference>
<keyword evidence="1" id="KW-0378">Hydrolase</keyword>
<dbReference type="EMBL" id="CP010904">
    <property type="protein sequence ID" value="AKJ65310.1"/>
    <property type="molecule type" value="Genomic_DNA"/>
</dbReference>
<dbReference type="CDD" id="cd09727">
    <property type="entry name" value="Cas6_I-E"/>
    <property type="match status" value="1"/>
</dbReference>